<dbReference type="InterPro" id="IPR017896">
    <property type="entry name" value="4Fe4S_Fe-S-bd"/>
</dbReference>
<dbReference type="KEGG" id="tak:Tharo_1133"/>
<feature type="domain" description="FAD-binding FR-type" evidence="12">
    <location>
        <begin position="145"/>
        <end position="267"/>
    </location>
</feature>
<accession>A0A2R4BL71</accession>
<dbReference type="OrthoDB" id="9816402at2"/>
<dbReference type="PROSITE" id="PS51379">
    <property type="entry name" value="4FE4S_FER_2"/>
    <property type="match status" value="2"/>
</dbReference>
<feature type="binding site" evidence="10">
    <location>
        <position position="414"/>
    </location>
    <ligand>
        <name>NADP(+)</name>
        <dbReference type="ChEBI" id="CHEBI:58349"/>
    </ligand>
</feature>
<dbReference type="GO" id="GO:0051536">
    <property type="term" value="F:iron-sulfur cluster binding"/>
    <property type="evidence" value="ECO:0007669"/>
    <property type="project" value="UniProtKB-KW"/>
</dbReference>
<evidence type="ECO:0000259" key="11">
    <source>
        <dbReference type="PROSITE" id="PS51379"/>
    </source>
</evidence>
<dbReference type="RefSeq" id="WP_107220372.1">
    <property type="nucleotide sequence ID" value="NZ_CP028339.1"/>
</dbReference>
<dbReference type="Proteomes" id="UP000241885">
    <property type="component" value="Chromosome"/>
</dbReference>
<dbReference type="Gene3D" id="3.40.50.80">
    <property type="entry name" value="Nucleotide-binding domain of ferredoxin-NADP reductase (FNR) module"/>
    <property type="match status" value="1"/>
</dbReference>
<feature type="binding site" evidence="10">
    <location>
        <begin position="339"/>
        <end position="340"/>
    </location>
    <ligand>
        <name>NADP(+)</name>
        <dbReference type="ChEBI" id="CHEBI:58349"/>
    </ligand>
</feature>
<feature type="binding site" evidence="10">
    <location>
        <position position="207"/>
    </location>
    <ligand>
        <name>NADP(+)</name>
        <dbReference type="ChEBI" id="CHEBI:58349"/>
    </ligand>
</feature>
<evidence type="ECO:0000313" key="14">
    <source>
        <dbReference type="Proteomes" id="UP000241885"/>
    </source>
</evidence>
<comment type="subunit">
    <text evidence="9">Homodimer.</text>
</comment>
<gene>
    <name evidence="13" type="ORF">Tharo_1133</name>
</gene>
<dbReference type="SUPFAM" id="SSF54862">
    <property type="entry name" value="4Fe-4S ferredoxins"/>
    <property type="match status" value="1"/>
</dbReference>
<dbReference type="CDD" id="cd06208">
    <property type="entry name" value="CYPOR_like_FNR"/>
    <property type="match status" value="1"/>
</dbReference>
<dbReference type="EMBL" id="CP028339">
    <property type="protein sequence ID" value="AVR88070.1"/>
    <property type="molecule type" value="Genomic_DNA"/>
</dbReference>
<reference evidence="13 14" key="1">
    <citation type="submission" date="2018-03" db="EMBL/GenBank/DDBJ databases">
        <title>Complete genome sequence of Thauera aromatica, a model organism for studying aromatic compound degradation under denitrifying conditions.</title>
        <authorList>
            <person name="Lo H.-Y."/>
            <person name="Goris T."/>
            <person name="Boll M."/>
            <person name="Mueller J.A."/>
        </authorList>
    </citation>
    <scope>NUCLEOTIDE SEQUENCE [LARGE SCALE GENOMIC DNA]</scope>
    <source>
        <strain evidence="13 14">K172</strain>
    </source>
</reference>
<dbReference type="InterPro" id="IPR017900">
    <property type="entry name" value="4Fe4S_Fe_S_CS"/>
</dbReference>
<sequence length="416" mass="45989">MNAPAEHATIARQHLIDPEVCIRCNTCEEMCPINAITHDARNYVVKFDVCKGCLACISPCPTGAIDSWRNVDGTRSYTIEEQLSWDALPDTTEFDNFEATLGALSGEETPPEVQQITDVATAGQGGPALAPWSASHPYVNLYTPTRPLTATVSGNYRLTADDASSDIHHIVLDFGATPFPVLEGQSIGIIPPGTDANGKPHLLRMYSVASPREGERPHHNNLSLTVKRVTEDHDGHPARGIASNYVCDLKKGDKVQVTGPYGSTFLMPNHPGSSLLMICTGTGSAPMRAMTERRRRRMEQKEGGELMLFFGARAPGELPYFGPLKKLPEDFIDINFAFSRVPDEPKRYVQDRIRERADKVFRMLTDDNAFIYICGLKGMEAGVLEAFRDICRAHGTDWEALRPELLAKGRFHVETY</sequence>
<dbReference type="Gene3D" id="2.40.30.10">
    <property type="entry name" value="Translation factors"/>
    <property type="match status" value="1"/>
</dbReference>
<dbReference type="PANTHER" id="PTHR43314">
    <property type="match status" value="1"/>
</dbReference>
<dbReference type="InterPro" id="IPR001709">
    <property type="entry name" value="Flavoprot_Pyr_Nucl_cyt_Rdtase"/>
</dbReference>
<dbReference type="EC" id="1.14.13.208" evidence="9"/>
<dbReference type="SUPFAM" id="SSF63380">
    <property type="entry name" value="Riboflavin synthase domain-like"/>
    <property type="match status" value="1"/>
</dbReference>
<protein>
    <recommendedName>
        <fullName evidence="9">Benzoyl-CoA oxygenase component A</fullName>
        <ecNumber evidence="9">1.14.13.208</ecNumber>
    </recommendedName>
</protein>
<dbReference type="InterPro" id="IPR017634">
    <property type="entry name" value="Benzoyl_CoA_Oase_BoxA"/>
</dbReference>
<evidence type="ECO:0000256" key="9">
    <source>
        <dbReference type="PIRNR" id="PIRNR000361"/>
    </source>
</evidence>
<dbReference type="InterPro" id="IPR039261">
    <property type="entry name" value="FNR_nucleotide-bd"/>
</dbReference>
<evidence type="ECO:0000259" key="12">
    <source>
        <dbReference type="PROSITE" id="PS51384"/>
    </source>
</evidence>
<dbReference type="InterPro" id="IPR001433">
    <property type="entry name" value="OxRdtase_FAD/NAD-bd"/>
</dbReference>
<dbReference type="SUPFAM" id="SSF52343">
    <property type="entry name" value="Ferredoxin reductase-like, C-terminal NADP-linked domain"/>
    <property type="match status" value="1"/>
</dbReference>
<keyword evidence="6 9" id="KW-0560">Oxidoreductase</keyword>
<name>A0A2R4BL71_THAAR</name>
<dbReference type="PIRSF" id="PIRSF000361">
    <property type="entry name" value="Frd-NADP+_RD"/>
    <property type="match status" value="1"/>
</dbReference>
<dbReference type="InterPro" id="IPR015701">
    <property type="entry name" value="FNR"/>
</dbReference>
<keyword evidence="2 9" id="KW-0285">Flavoprotein</keyword>
<dbReference type="NCBIfam" id="TIGR03224">
    <property type="entry name" value="benzo_boxA"/>
    <property type="match status" value="1"/>
</dbReference>
<keyword evidence="5 9" id="KW-0521">NADP</keyword>
<evidence type="ECO:0000256" key="8">
    <source>
        <dbReference type="ARBA" id="ARBA00023014"/>
    </source>
</evidence>
<keyword evidence="4 9" id="KW-0274">FAD</keyword>
<evidence type="ECO:0000256" key="2">
    <source>
        <dbReference type="ARBA" id="ARBA00022630"/>
    </source>
</evidence>
<keyword evidence="7" id="KW-0408">Iron</keyword>
<dbReference type="Gene3D" id="3.30.70.20">
    <property type="match status" value="1"/>
</dbReference>
<evidence type="ECO:0000256" key="4">
    <source>
        <dbReference type="ARBA" id="ARBA00022827"/>
    </source>
</evidence>
<organism evidence="13 14">
    <name type="scientific">Thauera aromatica K172</name>
    <dbReference type="NCBI Taxonomy" id="44139"/>
    <lineage>
        <taxon>Bacteria</taxon>
        <taxon>Pseudomonadati</taxon>
        <taxon>Pseudomonadota</taxon>
        <taxon>Betaproteobacteria</taxon>
        <taxon>Rhodocyclales</taxon>
        <taxon>Zoogloeaceae</taxon>
        <taxon>Thauera</taxon>
    </lineage>
</organism>
<comment type="cofactor">
    <cofactor evidence="1">
        <name>FAD</name>
        <dbReference type="ChEBI" id="CHEBI:57692"/>
    </cofactor>
</comment>
<keyword evidence="8" id="KW-0411">Iron-sulfur</keyword>
<dbReference type="PRINTS" id="PR00371">
    <property type="entry name" value="FPNCR"/>
</dbReference>
<dbReference type="Pfam" id="PF00037">
    <property type="entry name" value="Fer4"/>
    <property type="match status" value="2"/>
</dbReference>
<dbReference type="InterPro" id="IPR017927">
    <property type="entry name" value="FAD-bd_FR_type"/>
</dbReference>
<feature type="domain" description="4Fe-4S ferredoxin-type" evidence="11">
    <location>
        <begin position="12"/>
        <end position="41"/>
    </location>
</feature>
<feature type="binding site" evidence="10">
    <location>
        <position position="346"/>
    </location>
    <ligand>
        <name>NADP(+)</name>
        <dbReference type="ChEBI" id="CHEBI:58349"/>
    </ligand>
</feature>
<dbReference type="AlphaFoldDB" id="A0A2R4BL71"/>
<dbReference type="Pfam" id="PF00175">
    <property type="entry name" value="NAD_binding_1"/>
    <property type="match status" value="1"/>
</dbReference>
<evidence type="ECO:0000256" key="3">
    <source>
        <dbReference type="ARBA" id="ARBA00022723"/>
    </source>
</evidence>
<feature type="binding site" evidence="10">
    <location>
        <begin position="375"/>
        <end position="376"/>
    </location>
    <ligand>
        <name>NADP(+)</name>
        <dbReference type="ChEBI" id="CHEBI:58349"/>
    </ligand>
</feature>
<evidence type="ECO:0000313" key="13">
    <source>
        <dbReference type="EMBL" id="AVR88070.1"/>
    </source>
</evidence>
<comment type="catalytic activity">
    <reaction evidence="9">
        <text>benzoyl-CoA + NADPH + O2 + H(+) = 2,3-epoxy-2,3-dihydrobenzoyl-CoA + NADP(+) + H2O</text>
        <dbReference type="Rhea" id="RHEA:48312"/>
        <dbReference type="ChEBI" id="CHEBI:15377"/>
        <dbReference type="ChEBI" id="CHEBI:15378"/>
        <dbReference type="ChEBI" id="CHEBI:15379"/>
        <dbReference type="ChEBI" id="CHEBI:57369"/>
        <dbReference type="ChEBI" id="CHEBI:57783"/>
        <dbReference type="ChEBI" id="CHEBI:58349"/>
        <dbReference type="ChEBI" id="CHEBI:88118"/>
        <dbReference type="EC" id="1.14.13.208"/>
    </reaction>
</comment>
<dbReference type="PROSITE" id="PS00198">
    <property type="entry name" value="4FE4S_FER_1"/>
    <property type="match status" value="2"/>
</dbReference>
<evidence type="ECO:0000256" key="5">
    <source>
        <dbReference type="ARBA" id="ARBA00022857"/>
    </source>
</evidence>
<keyword evidence="14" id="KW-1185">Reference proteome</keyword>
<feature type="binding site" evidence="10">
    <location>
        <position position="282"/>
    </location>
    <ligand>
        <name>NADP(+)</name>
        <dbReference type="ChEBI" id="CHEBI:58349"/>
    </ligand>
</feature>
<evidence type="ECO:0000256" key="7">
    <source>
        <dbReference type="ARBA" id="ARBA00023004"/>
    </source>
</evidence>
<keyword evidence="3" id="KW-0479">Metal-binding</keyword>
<evidence type="ECO:0000256" key="6">
    <source>
        <dbReference type="ARBA" id="ARBA00023002"/>
    </source>
</evidence>
<dbReference type="GO" id="GO:0016491">
    <property type="term" value="F:oxidoreductase activity"/>
    <property type="evidence" value="ECO:0007669"/>
    <property type="project" value="UniProtKB-KW"/>
</dbReference>
<feature type="domain" description="4Fe-4S ferredoxin-type" evidence="11">
    <location>
        <begin position="43"/>
        <end position="70"/>
    </location>
</feature>
<proteinExistence type="predicted"/>
<dbReference type="InterPro" id="IPR017938">
    <property type="entry name" value="Riboflavin_synthase-like_b-brl"/>
</dbReference>
<feature type="binding site" evidence="10">
    <location>
        <position position="227"/>
    </location>
    <ligand>
        <name>NADP(+)</name>
        <dbReference type="ChEBI" id="CHEBI:58349"/>
    </ligand>
</feature>
<evidence type="ECO:0000256" key="1">
    <source>
        <dbReference type="ARBA" id="ARBA00001974"/>
    </source>
</evidence>
<dbReference type="PIRSF" id="PIRSF501177">
    <property type="entry name" value="BoxA"/>
    <property type="match status" value="1"/>
</dbReference>
<dbReference type="PROSITE" id="PS51384">
    <property type="entry name" value="FAD_FR"/>
    <property type="match status" value="1"/>
</dbReference>
<evidence type="ECO:0000256" key="10">
    <source>
        <dbReference type="PIRSR" id="PIRSR000361-1"/>
    </source>
</evidence>
<dbReference type="GO" id="GO:0046872">
    <property type="term" value="F:metal ion binding"/>
    <property type="evidence" value="ECO:0007669"/>
    <property type="project" value="UniProtKB-KW"/>
</dbReference>